<dbReference type="AlphaFoldDB" id="A0A7J7K9U0"/>
<organism evidence="1 2">
    <name type="scientific">Bugula neritina</name>
    <name type="common">Brown bryozoan</name>
    <name type="synonym">Sertularia neritina</name>
    <dbReference type="NCBI Taxonomy" id="10212"/>
    <lineage>
        <taxon>Eukaryota</taxon>
        <taxon>Metazoa</taxon>
        <taxon>Spiralia</taxon>
        <taxon>Lophotrochozoa</taxon>
        <taxon>Bryozoa</taxon>
        <taxon>Gymnolaemata</taxon>
        <taxon>Cheilostomatida</taxon>
        <taxon>Flustrina</taxon>
        <taxon>Buguloidea</taxon>
        <taxon>Bugulidae</taxon>
        <taxon>Bugula</taxon>
    </lineage>
</organism>
<dbReference type="EMBL" id="VXIV02000955">
    <property type="protein sequence ID" value="KAF6034993.1"/>
    <property type="molecule type" value="Genomic_DNA"/>
</dbReference>
<reference evidence="1" key="1">
    <citation type="submission" date="2020-06" db="EMBL/GenBank/DDBJ databases">
        <title>Draft genome of Bugula neritina, a colonial animal packing powerful symbionts and potential medicines.</title>
        <authorList>
            <person name="Rayko M."/>
        </authorList>
    </citation>
    <scope>NUCLEOTIDE SEQUENCE [LARGE SCALE GENOMIC DNA]</scope>
    <source>
        <strain evidence="1">Kwan_BN1</strain>
    </source>
</reference>
<proteinExistence type="predicted"/>
<accession>A0A7J7K9U0</accession>
<keyword evidence="2" id="KW-1185">Reference proteome</keyword>
<comment type="caution">
    <text evidence="1">The sequence shown here is derived from an EMBL/GenBank/DDBJ whole genome shotgun (WGS) entry which is preliminary data.</text>
</comment>
<dbReference type="Proteomes" id="UP000593567">
    <property type="component" value="Unassembled WGS sequence"/>
</dbReference>
<evidence type="ECO:0000313" key="2">
    <source>
        <dbReference type="Proteomes" id="UP000593567"/>
    </source>
</evidence>
<name>A0A7J7K9U0_BUGNE</name>
<evidence type="ECO:0000313" key="1">
    <source>
        <dbReference type="EMBL" id="KAF6034993.1"/>
    </source>
</evidence>
<gene>
    <name evidence="1" type="ORF">EB796_006702</name>
</gene>
<sequence>MAICDSELKFTFIDVGQAGRWSDSGVFEASSFGNDLLSGYKYHIEMAFILYEFSCEHLIDLSLQTCCYKCHTEMVFSQYEFQWDNLGLVSE</sequence>
<protein>
    <submittedName>
        <fullName evidence="1">Uncharacterized protein</fullName>
    </submittedName>
</protein>